<dbReference type="Proteomes" id="UP000095564">
    <property type="component" value="Unassembled WGS sequence"/>
</dbReference>
<evidence type="ECO:0000313" key="2">
    <source>
        <dbReference type="Proteomes" id="UP000095564"/>
    </source>
</evidence>
<dbReference type="EMBL" id="CZAU01000039">
    <property type="protein sequence ID" value="CUQ07768.1"/>
    <property type="molecule type" value="Genomic_DNA"/>
</dbReference>
<dbReference type="RefSeq" id="WP_055161891.1">
    <property type="nucleotide sequence ID" value="NZ_CZAU01000039.1"/>
</dbReference>
<name>A0A174TIU4_ANAHA</name>
<evidence type="ECO:0000313" key="1">
    <source>
        <dbReference type="EMBL" id="CUQ07768.1"/>
    </source>
</evidence>
<protein>
    <submittedName>
        <fullName evidence="1">Uncharacterized protein</fullName>
    </submittedName>
</protein>
<reference evidence="1 2" key="1">
    <citation type="submission" date="2015-09" db="EMBL/GenBank/DDBJ databases">
        <authorList>
            <consortium name="Pathogen Informatics"/>
        </authorList>
    </citation>
    <scope>NUCLEOTIDE SEQUENCE [LARGE SCALE GENOMIC DNA]</scope>
    <source>
        <strain evidence="1 2">2789STDY5834908</strain>
    </source>
</reference>
<accession>A0A174TIU4</accession>
<dbReference type="AlphaFoldDB" id="A0A174TIU4"/>
<organism evidence="1 2">
    <name type="scientific">Anaerostipes hadrus</name>
    <dbReference type="NCBI Taxonomy" id="649756"/>
    <lineage>
        <taxon>Bacteria</taxon>
        <taxon>Bacillati</taxon>
        <taxon>Bacillota</taxon>
        <taxon>Clostridia</taxon>
        <taxon>Lachnospirales</taxon>
        <taxon>Lachnospiraceae</taxon>
        <taxon>Anaerostipes</taxon>
    </lineage>
</organism>
<proteinExistence type="predicted"/>
<gene>
    <name evidence="1" type="ORF">ERS852520_02992</name>
</gene>
<sequence length="80" mass="9254">MKTEIFSFNELNVDGNGDYVQIVIQVTGSDFDYASILDHIRALKRKTEYADTDYLVDETCEWLRSKGNVCTYIPFCVVEF</sequence>